<gene>
    <name evidence="1" type="ORF">BK809_0001979</name>
</gene>
<proteinExistence type="predicted"/>
<protein>
    <submittedName>
        <fullName evidence="1">Uncharacterized protein</fullName>
    </submittedName>
</protein>
<evidence type="ECO:0000313" key="2">
    <source>
        <dbReference type="Proteomes" id="UP000190776"/>
    </source>
</evidence>
<sequence length="91" mass="10829">MRPTDILRSLTVQPVDCKELFDYLPERYYQDPVTFLGDPLSRLWEQFSRMALDDRHQQIRSWKRRACTRSKGYLKRGPASWMVSNTGSLFD</sequence>
<organism evidence="1 2">
    <name type="scientific">Diplodia seriata</name>
    <dbReference type="NCBI Taxonomy" id="420778"/>
    <lineage>
        <taxon>Eukaryota</taxon>
        <taxon>Fungi</taxon>
        <taxon>Dikarya</taxon>
        <taxon>Ascomycota</taxon>
        <taxon>Pezizomycotina</taxon>
        <taxon>Dothideomycetes</taxon>
        <taxon>Dothideomycetes incertae sedis</taxon>
        <taxon>Botryosphaeriales</taxon>
        <taxon>Botryosphaeriaceae</taxon>
        <taxon>Diplodia</taxon>
    </lineage>
</organism>
<dbReference type="AlphaFoldDB" id="A0A1S8BEL5"/>
<evidence type="ECO:0000313" key="1">
    <source>
        <dbReference type="EMBL" id="OMP85768.1"/>
    </source>
</evidence>
<name>A0A1S8BEL5_9PEZI</name>
<dbReference type="EMBL" id="MSZU01000081">
    <property type="protein sequence ID" value="OMP85768.1"/>
    <property type="molecule type" value="Genomic_DNA"/>
</dbReference>
<accession>A0A1S8BEL5</accession>
<reference evidence="1 2" key="1">
    <citation type="submission" date="2017-01" db="EMBL/GenBank/DDBJ databases">
        <title>Draft genome sequence of Diplodia seriata F98.1, a fungal species involved in grapevine trunk diseases.</title>
        <authorList>
            <person name="Robert-Siegwald G."/>
            <person name="Vallet J."/>
            <person name="Abou-Mansour E."/>
            <person name="Xu J."/>
            <person name="Rey P."/>
            <person name="Bertsch C."/>
            <person name="Rego C."/>
            <person name="Larignon P."/>
            <person name="Fontaine F."/>
            <person name="Lebrun M.-H."/>
        </authorList>
    </citation>
    <scope>NUCLEOTIDE SEQUENCE [LARGE SCALE GENOMIC DNA]</scope>
    <source>
        <strain evidence="1 2">F98.1</strain>
    </source>
</reference>
<comment type="caution">
    <text evidence="1">The sequence shown here is derived from an EMBL/GenBank/DDBJ whole genome shotgun (WGS) entry which is preliminary data.</text>
</comment>
<dbReference type="Proteomes" id="UP000190776">
    <property type="component" value="Unassembled WGS sequence"/>
</dbReference>